<reference evidence="1 2" key="1">
    <citation type="journal article" date="2019" name="Extremophiles">
        <title>Biogeography of thermophiles and predominance of Thermus scotoductus in domestic water heaters.</title>
        <authorList>
            <person name="Wilpiszeski R.L."/>
            <person name="Zhang Z."/>
            <person name="House C.H."/>
        </authorList>
    </citation>
    <scope>NUCLEOTIDE SEQUENCE [LARGE SCALE GENOMIC DNA]</scope>
    <source>
        <strain evidence="1 2">38_S38</strain>
    </source>
</reference>
<evidence type="ECO:0000313" key="1">
    <source>
        <dbReference type="EMBL" id="RTH00669.1"/>
    </source>
</evidence>
<dbReference type="AlphaFoldDB" id="A0A430QZV2"/>
<proteinExistence type="predicted"/>
<accession>A0A430QZV2</accession>
<dbReference type="EMBL" id="PELM01000413">
    <property type="protein sequence ID" value="RTH00669.1"/>
    <property type="molecule type" value="Genomic_DNA"/>
</dbReference>
<dbReference type="Proteomes" id="UP000288082">
    <property type="component" value="Unassembled WGS sequence"/>
</dbReference>
<organism evidence="1 2">
    <name type="scientific">Thermus scotoductus</name>
    <dbReference type="NCBI Taxonomy" id="37636"/>
    <lineage>
        <taxon>Bacteria</taxon>
        <taxon>Thermotogati</taxon>
        <taxon>Deinococcota</taxon>
        <taxon>Deinococci</taxon>
        <taxon>Thermales</taxon>
        <taxon>Thermaceae</taxon>
        <taxon>Thermus</taxon>
    </lineage>
</organism>
<feature type="non-terminal residue" evidence="1">
    <location>
        <position position="135"/>
    </location>
</feature>
<comment type="caution">
    <text evidence="1">The sequence shown here is derived from an EMBL/GenBank/DDBJ whole genome shotgun (WGS) entry which is preliminary data.</text>
</comment>
<protein>
    <submittedName>
        <fullName evidence="1">DNA primase</fullName>
    </submittedName>
</protein>
<gene>
    <name evidence="1" type="ORF">CSW50_10385</name>
</gene>
<name>A0A430QZV2_THESC</name>
<evidence type="ECO:0000313" key="2">
    <source>
        <dbReference type="Proteomes" id="UP000288082"/>
    </source>
</evidence>
<sequence>MDELREILNELSPENWTEHKVALFEAMVLAGLDPVEAEAVLKEVARKVKVTLEAMRQAWRDFLGPTKREEAAARTIVDLVLEEVVELWHTPVGEAWATVPRDGHVEHYPVRGREFRAWFAGLYYAKERKPLYAQA</sequence>